<evidence type="ECO:0000313" key="2">
    <source>
        <dbReference type="Proteomes" id="UP000190750"/>
    </source>
</evidence>
<proteinExistence type="predicted"/>
<dbReference type="RefSeq" id="WP_158081315.1">
    <property type="nucleotide sequence ID" value="NZ_MTJN01000002.1"/>
</dbReference>
<dbReference type="AlphaFoldDB" id="A0A1T1AWF8"/>
<dbReference type="OrthoDB" id="79831at2"/>
<comment type="caution">
    <text evidence="1">The sequence shown here is derived from an EMBL/GenBank/DDBJ whole genome shotgun (WGS) entry which is preliminary data.</text>
</comment>
<organism evidence="1 2">
    <name type="scientific">Rhodoferax fermentans</name>
    <dbReference type="NCBI Taxonomy" id="28066"/>
    <lineage>
        <taxon>Bacteria</taxon>
        <taxon>Pseudomonadati</taxon>
        <taxon>Pseudomonadota</taxon>
        <taxon>Betaproteobacteria</taxon>
        <taxon>Burkholderiales</taxon>
        <taxon>Comamonadaceae</taxon>
        <taxon>Rhodoferax</taxon>
    </lineage>
</organism>
<name>A0A1T1AWF8_RHOFE</name>
<dbReference type="Proteomes" id="UP000190750">
    <property type="component" value="Unassembled WGS sequence"/>
</dbReference>
<gene>
    <name evidence="1" type="ORF">RF819_18695</name>
</gene>
<evidence type="ECO:0000313" key="1">
    <source>
        <dbReference type="EMBL" id="OOV08454.1"/>
    </source>
</evidence>
<sequence>MTSRDIAEYTGKDHKHVLADIRNMLDQLGLTSADFSANLPDTYGRPQPGFRLPKDLTITLVSGYSVPMRHAIVTRWQELEAQQAPARWSQVWMSNQIAALQAPNGVWG</sequence>
<accession>A0A1T1AWF8</accession>
<reference evidence="1 2" key="1">
    <citation type="submission" date="2017-01" db="EMBL/GenBank/DDBJ databases">
        <title>Genome sequencing of Rhodoferax fermentans JCM 7819.</title>
        <authorList>
            <person name="Kim Y.J."/>
            <person name="Farh M.E.-A."/>
            <person name="Yang D.-C."/>
        </authorList>
    </citation>
    <scope>NUCLEOTIDE SEQUENCE [LARGE SCALE GENOMIC DNA]</scope>
    <source>
        <strain evidence="1 2">JCM 7819</strain>
    </source>
</reference>
<dbReference type="InterPro" id="IPR014054">
    <property type="entry name" value="Phage_regulatory_Rha"/>
</dbReference>
<dbReference type="Pfam" id="PF09669">
    <property type="entry name" value="Phage_pRha"/>
    <property type="match status" value="1"/>
</dbReference>
<evidence type="ECO:0008006" key="3">
    <source>
        <dbReference type="Google" id="ProtNLM"/>
    </source>
</evidence>
<keyword evidence="2" id="KW-1185">Reference proteome</keyword>
<dbReference type="STRING" id="28066.RF819_18695"/>
<dbReference type="EMBL" id="MTJN01000002">
    <property type="protein sequence ID" value="OOV08454.1"/>
    <property type="molecule type" value="Genomic_DNA"/>
</dbReference>
<protein>
    <recommendedName>
        <fullName evidence="3">Rha family transcriptional regulator</fullName>
    </recommendedName>
</protein>